<proteinExistence type="predicted"/>
<reference evidence="8 9" key="1">
    <citation type="submission" date="2017-07" db="EMBL/GenBank/DDBJ databases">
        <title>Draft genome of Ochrobactrum lupini type strain LUP21.</title>
        <authorList>
            <person name="Krzyzanowska D.M."/>
            <person name="Jafra S."/>
        </authorList>
    </citation>
    <scope>NUCLEOTIDE SEQUENCE [LARGE SCALE GENOMIC DNA]</scope>
    <source>
        <strain evidence="8 9">LUP21</strain>
    </source>
</reference>
<protein>
    <recommendedName>
        <fullName evidence="1">HTH-type quorum sensing-dependent transcriptional regulator VjbR</fullName>
    </recommendedName>
</protein>
<dbReference type="SUPFAM" id="SSF46894">
    <property type="entry name" value="C-terminal effector domain of the bipartite response regulators"/>
    <property type="match status" value="1"/>
</dbReference>
<evidence type="ECO:0000256" key="2">
    <source>
        <dbReference type="ARBA" id="ARBA00022654"/>
    </source>
</evidence>
<dbReference type="Pfam" id="PF03472">
    <property type="entry name" value="Autoind_bind"/>
    <property type="match status" value="1"/>
</dbReference>
<evidence type="ECO:0000256" key="5">
    <source>
        <dbReference type="ARBA" id="ARBA00023163"/>
    </source>
</evidence>
<evidence type="ECO:0000256" key="1">
    <source>
        <dbReference type="ARBA" id="ARBA00015288"/>
    </source>
</evidence>
<sequence>MDRDRPSRRLKRTFEEIDIAADVATALHVFQSAYSIDFVTYHLSQTVADIVDAPFVRTTYDDAWVSRYLLRGYVRLDPIVDEGFLRQLPFDWRELEIPERARDFLLDAIQHGVGRNGFSIPIVDRSRRALFSLNSRVPDVEWTAIIEADREEWLELAHLIHKKALGEAQADIDPIPVLSPRELQSLHWAALGNDAKGISVILGLSEHTTRSYLKSARFKLGCLTTTAATARAVQLRLINPYGNTGR</sequence>
<evidence type="ECO:0000313" key="10">
    <source>
        <dbReference type="Proteomes" id="UP000435957"/>
    </source>
</evidence>
<dbReference type="Proteomes" id="UP000435957">
    <property type="component" value="Unassembled WGS sequence"/>
</dbReference>
<dbReference type="InterPro" id="IPR016032">
    <property type="entry name" value="Sig_transdc_resp-reg_C-effctor"/>
</dbReference>
<dbReference type="PROSITE" id="PS50043">
    <property type="entry name" value="HTH_LUXR_2"/>
    <property type="match status" value="1"/>
</dbReference>
<keyword evidence="4" id="KW-0238">DNA-binding</keyword>
<gene>
    <name evidence="8" type="ORF">CES86_4407</name>
    <name evidence="7" type="ORF">F9L03_20390</name>
</gene>
<evidence type="ECO:0000313" key="9">
    <source>
        <dbReference type="Proteomes" id="UP000216363"/>
    </source>
</evidence>
<dbReference type="GO" id="GO:0006355">
    <property type="term" value="P:regulation of DNA-templated transcription"/>
    <property type="evidence" value="ECO:0007669"/>
    <property type="project" value="InterPro"/>
</dbReference>
<dbReference type="SUPFAM" id="SSF75516">
    <property type="entry name" value="Pheromone-binding domain of LuxR-like quorum-sensing transcription factors"/>
    <property type="match status" value="1"/>
</dbReference>
<dbReference type="Pfam" id="PF00196">
    <property type="entry name" value="GerE"/>
    <property type="match status" value="1"/>
</dbReference>
<dbReference type="PANTHER" id="PTHR44688">
    <property type="entry name" value="DNA-BINDING TRANSCRIPTIONAL ACTIVATOR DEVR_DOSR"/>
    <property type="match status" value="1"/>
</dbReference>
<dbReference type="PANTHER" id="PTHR44688:SF16">
    <property type="entry name" value="DNA-BINDING TRANSCRIPTIONAL ACTIVATOR DEVR_DOSR"/>
    <property type="match status" value="1"/>
</dbReference>
<feature type="domain" description="HTH luxR-type" evidence="6">
    <location>
        <begin position="171"/>
        <end position="236"/>
    </location>
</feature>
<dbReference type="EMBL" id="WBWF01000019">
    <property type="protein sequence ID" value="KAB2701980.1"/>
    <property type="molecule type" value="Genomic_DNA"/>
</dbReference>
<keyword evidence="5" id="KW-0804">Transcription</keyword>
<keyword evidence="10" id="KW-1185">Reference proteome</keyword>
<dbReference type="SMART" id="SM00421">
    <property type="entry name" value="HTH_LUXR"/>
    <property type="match status" value="1"/>
</dbReference>
<dbReference type="EMBL" id="NNRN01000059">
    <property type="protein sequence ID" value="OYR25022.1"/>
    <property type="molecule type" value="Genomic_DNA"/>
</dbReference>
<dbReference type="Gene3D" id="1.10.10.10">
    <property type="entry name" value="Winged helix-like DNA-binding domain superfamily/Winged helix DNA-binding domain"/>
    <property type="match status" value="1"/>
</dbReference>
<dbReference type="InterPro" id="IPR005143">
    <property type="entry name" value="TF_LuxR_autoind-bd_dom"/>
</dbReference>
<organism evidence="8 9">
    <name type="scientific">Brucella lupini</name>
    <dbReference type="NCBI Taxonomy" id="255457"/>
    <lineage>
        <taxon>Bacteria</taxon>
        <taxon>Pseudomonadati</taxon>
        <taxon>Pseudomonadota</taxon>
        <taxon>Alphaproteobacteria</taxon>
        <taxon>Hyphomicrobiales</taxon>
        <taxon>Brucellaceae</taxon>
        <taxon>Brucella/Ochrobactrum group</taxon>
        <taxon>Brucella</taxon>
    </lineage>
</organism>
<dbReference type="GO" id="GO:0003677">
    <property type="term" value="F:DNA binding"/>
    <property type="evidence" value="ECO:0007669"/>
    <property type="project" value="UniProtKB-KW"/>
</dbReference>
<evidence type="ECO:0000313" key="7">
    <source>
        <dbReference type="EMBL" id="KAB2701980.1"/>
    </source>
</evidence>
<dbReference type="Gene3D" id="3.30.450.80">
    <property type="entry name" value="Transcription factor LuxR-like, autoinducer-binding domain"/>
    <property type="match status" value="1"/>
</dbReference>
<dbReference type="GO" id="GO:0009372">
    <property type="term" value="P:quorum sensing"/>
    <property type="evidence" value="ECO:0007669"/>
    <property type="project" value="UniProtKB-KW"/>
</dbReference>
<keyword evidence="2" id="KW-0673">Quorum sensing</keyword>
<evidence type="ECO:0000256" key="4">
    <source>
        <dbReference type="ARBA" id="ARBA00023125"/>
    </source>
</evidence>
<dbReference type="AlphaFoldDB" id="A0A256GD23"/>
<dbReference type="InterPro" id="IPR000792">
    <property type="entry name" value="Tscrpt_reg_LuxR_C"/>
</dbReference>
<reference evidence="7 10" key="2">
    <citation type="submission" date="2019-09" db="EMBL/GenBank/DDBJ databases">
        <title>Taxonomic organization of the family Brucellaceae based on a phylogenomic approach.</title>
        <authorList>
            <person name="Leclercq S."/>
            <person name="Cloeckaert A."/>
            <person name="Zygmunt M.S."/>
        </authorList>
    </citation>
    <scope>NUCLEOTIDE SEQUENCE [LARGE SCALE GENOMIC DNA]</scope>
    <source>
        <strain evidence="7 10">LUP23</strain>
    </source>
</reference>
<evidence type="ECO:0000313" key="8">
    <source>
        <dbReference type="EMBL" id="OYR25022.1"/>
    </source>
</evidence>
<evidence type="ECO:0000259" key="6">
    <source>
        <dbReference type="PROSITE" id="PS50043"/>
    </source>
</evidence>
<name>A0A256GD23_9HYPH</name>
<dbReference type="Proteomes" id="UP000216363">
    <property type="component" value="Unassembled WGS sequence"/>
</dbReference>
<comment type="caution">
    <text evidence="8">The sequence shown here is derived from an EMBL/GenBank/DDBJ whole genome shotgun (WGS) entry which is preliminary data.</text>
</comment>
<accession>A0A256GD23</accession>
<keyword evidence="3" id="KW-0805">Transcription regulation</keyword>
<dbReference type="RefSeq" id="WP_003501840.1">
    <property type="nucleotide sequence ID" value="NZ_JBHEEP010000019.1"/>
</dbReference>
<evidence type="ECO:0000256" key="3">
    <source>
        <dbReference type="ARBA" id="ARBA00023015"/>
    </source>
</evidence>
<dbReference type="InterPro" id="IPR036693">
    <property type="entry name" value="TF_LuxR_autoind-bd_dom_sf"/>
</dbReference>
<dbReference type="CDD" id="cd06170">
    <property type="entry name" value="LuxR_C_like"/>
    <property type="match status" value="1"/>
</dbReference>
<dbReference type="InterPro" id="IPR036388">
    <property type="entry name" value="WH-like_DNA-bd_sf"/>
</dbReference>